<proteinExistence type="predicted"/>
<reference evidence="1 2" key="1">
    <citation type="submission" date="2021-06" db="EMBL/GenBank/DDBJ databases">
        <authorList>
            <person name="Palmer J.M."/>
        </authorList>
    </citation>
    <scope>NUCLEOTIDE SEQUENCE [LARGE SCALE GENOMIC DNA]</scope>
    <source>
        <strain evidence="1 2">GA_2019</strain>
        <tissue evidence="1">Muscle</tissue>
    </source>
</reference>
<accession>A0ABV0MUW5</accession>
<keyword evidence="2" id="KW-1185">Reference proteome</keyword>
<dbReference type="Proteomes" id="UP001476798">
    <property type="component" value="Unassembled WGS sequence"/>
</dbReference>
<dbReference type="EMBL" id="JAHRIO010011467">
    <property type="protein sequence ID" value="MEQ2162238.1"/>
    <property type="molecule type" value="Genomic_DNA"/>
</dbReference>
<name>A0ABV0MUW5_9TELE</name>
<sequence>MSFDMLRGGSLQDELVCPENSSKNVTDIPLKMSRTGSNISLFSPQQKPKLLGFFSQSLTQDRGKYKSGHVMLLFPCQEKNNIVKLGLGEVFESVKHLYTSWKNKNK</sequence>
<organism evidence="1 2">
    <name type="scientific">Goodea atripinnis</name>
    <dbReference type="NCBI Taxonomy" id="208336"/>
    <lineage>
        <taxon>Eukaryota</taxon>
        <taxon>Metazoa</taxon>
        <taxon>Chordata</taxon>
        <taxon>Craniata</taxon>
        <taxon>Vertebrata</taxon>
        <taxon>Euteleostomi</taxon>
        <taxon>Actinopterygii</taxon>
        <taxon>Neopterygii</taxon>
        <taxon>Teleostei</taxon>
        <taxon>Neoteleostei</taxon>
        <taxon>Acanthomorphata</taxon>
        <taxon>Ovalentaria</taxon>
        <taxon>Atherinomorphae</taxon>
        <taxon>Cyprinodontiformes</taxon>
        <taxon>Goodeidae</taxon>
        <taxon>Goodea</taxon>
    </lineage>
</organism>
<comment type="caution">
    <text evidence="1">The sequence shown here is derived from an EMBL/GenBank/DDBJ whole genome shotgun (WGS) entry which is preliminary data.</text>
</comment>
<protein>
    <submittedName>
        <fullName evidence="1">Uncharacterized protein</fullName>
    </submittedName>
</protein>
<evidence type="ECO:0000313" key="2">
    <source>
        <dbReference type="Proteomes" id="UP001476798"/>
    </source>
</evidence>
<gene>
    <name evidence="1" type="ORF">GOODEAATRI_017796</name>
</gene>
<evidence type="ECO:0000313" key="1">
    <source>
        <dbReference type="EMBL" id="MEQ2162238.1"/>
    </source>
</evidence>